<dbReference type="EC" id="2.7.7.65" evidence="2"/>
<dbReference type="OrthoDB" id="9803824at2"/>
<comment type="cofactor">
    <cofactor evidence="1">
        <name>Mg(2+)</name>
        <dbReference type="ChEBI" id="CHEBI:18420"/>
    </cofactor>
</comment>
<feature type="transmembrane region" description="Helical" evidence="5">
    <location>
        <begin position="220"/>
        <end position="244"/>
    </location>
</feature>
<feature type="transmembrane region" description="Helical" evidence="5">
    <location>
        <begin position="195"/>
        <end position="213"/>
    </location>
</feature>
<evidence type="ECO:0000256" key="5">
    <source>
        <dbReference type="SAM" id="Phobius"/>
    </source>
</evidence>
<proteinExistence type="predicted"/>
<dbReference type="InterPro" id="IPR011623">
    <property type="entry name" value="7TMR_DISM_rcpt_extracell_dom1"/>
</dbReference>
<dbReference type="Pfam" id="PF07695">
    <property type="entry name" value="7TMR-DISM_7TM"/>
    <property type="match status" value="1"/>
</dbReference>
<dbReference type="InterPro" id="IPR050469">
    <property type="entry name" value="Diguanylate_Cyclase"/>
</dbReference>
<dbReference type="AlphaFoldDB" id="A0A2P1PNS7"/>
<dbReference type="SMART" id="SM00267">
    <property type="entry name" value="GGDEF"/>
    <property type="match status" value="1"/>
</dbReference>
<feature type="domain" description="GGDEF" evidence="7">
    <location>
        <begin position="472"/>
        <end position="607"/>
    </location>
</feature>
<feature type="transmembrane region" description="Helical" evidence="5">
    <location>
        <begin position="288"/>
        <end position="306"/>
    </location>
</feature>
<dbReference type="PANTHER" id="PTHR45138">
    <property type="entry name" value="REGULATORY COMPONENTS OF SENSORY TRANSDUCTION SYSTEM"/>
    <property type="match status" value="1"/>
</dbReference>
<dbReference type="InterPro" id="IPR043128">
    <property type="entry name" value="Rev_trsase/Diguanyl_cyclase"/>
</dbReference>
<evidence type="ECO:0000259" key="7">
    <source>
        <dbReference type="PROSITE" id="PS50887"/>
    </source>
</evidence>
<comment type="catalytic activity">
    <reaction evidence="3">
        <text>2 GTP = 3',3'-c-di-GMP + 2 diphosphate</text>
        <dbReference type="Rhea" id="RHEA:24898"/>
        <dbReference type="ChEBI" id="CHEBI:33019"/>
        <dbReference type="ChEBI" id="CHEBI:37565"/>
        <dbReference type="ChEBI" id="CHEBI:58805"/>
        <dbReference type="EC" id="2.7.7.65"/>
    </reaction>
</comment>
<dbReference type="FunFam" id="3.30.70.270:FF:000001">
    <property type="entry name" value="Diguanylate cyclase domain protein"/>
    <property type="match status" value="1"/>
</dbReference>
<reference evidence="8 9" key="1">
    <citation type="submission" date="2018-03" db="EMBL/GenBank/DDBJ databases">
        <title>Ahniella affigens gen. nov., sp. nov., a gammaproteobacterium isolated from sandy soil near a stream.</title>
        <authorList>
            <person name="Ko Y."/>
            <person name="Kim J.-H."/>
        </authorList>
    </citation>
    <scope>NUCLEOTIDE SEQUENCE [LARGE SCALE GENOMIC DNA]</scope>
    <source>
        <strain evidence="8 9">D13</strain>
    </source>
</reference>
<dbReference type="PROSITE" id="PS50887">
    <property type="entry name" value="GGDEF"/>
    <property type="match status" value="1"/>
</dbReference>
<evidence type="ECO:0000313" key="9">
    <source>
        <dbReference type="Proteomes" id="UP000241074"/>
    </source>
</evidence>
<name>A0A2P1PNS7_9GAMM</name>
<evidence type="ECO:0000256" key="4">
    <source>
        <dbReference type="SAM" id="Coils"/>
    </source>
</evidence>
<dbReference type="EMBL" id="CP027860">
    <property type="protein sequence ID" value="AVP96476.1"/>
    <property type="molecule type" value="Genomic_DNA"/>
</dbReference>
<dbReference type="InterPro" id="IPR000160">
    <property type="entry name" value="GGDEF_dom"/>
</dbReference>
<dbReference type="Proteomes" id="UP000241074">
    <property type="component" value="Chromosome"/>
</dbReference>
<feature type="transmembrane region" description="Helical" evidence="5">
    <location>
        <begin position="374"/>
        <end position="393"/>
    </location>
</feature>
<dbReference type="Pfam" id="PF00990">
    <property type="entry name" value="GGDEF"/>
    <property type="match status" value="1"/>
</dbReference>
<feature type="transmembrane region" description="Helical" evidence="5">
    <location>
        <begin position="341"/>
        <end position="362"/>
    </location>
</feature>
<feature type="transmembrane region" description="Helical" evidence="5">
    <location>
        <begin position="256"/>
        <end position="276"/>
    </location>
</feature>
<reference evidence="8 9" key="2">
    <citation type="submission" date="2018-03" db="EMBL/GenBank/DDBJ databases">
        <authorList>
            <person name="Keele B.F."/>
        </authorList>
    </citation>
    <scope>NUCLEOTIDE SEQUENCE [LARGE SCALE GENOMIC DNA]</scope>
    <source>
        <strain evidence="8 9">D13</strain>
    </source>
</reference>
<evidence type="ECO:0000256" key="6">
    <source>
        <dbReference type="SAM" id="SignalP"/>
    </source>
</evidence>
<keyword evidence="5" id="KW-1133">Transmembrane helix</keyword>
<dbReference type="GO" id="GO:1902201">
    <property type="term" value="P:negative regulation of bacterial-type flagellum-dependent cell motility"/>
    <property type="evidence" value="ECO:0007669"/>
    <property type="project" value="TreeGrafter"/>
</dbReference>
<dbReference type="Pfam" id="PF07696">
    <property type="entry name" value="7TMR-DISMED2"/>
    <property type="match status" value="1"/>
</dbReference>
<dbReference type="Gene3D" id="3.30.70.270">
    <property type="match status" value="1"/>
</dbReference>
<dbReference type="InterPro" id="IPR029787">
    <property type="entry name" value="Nucleotide_cyclase"/>
</dbReference>
<dbReference type="NCBIfam" id="TIGR00254">
    <property type="entry name" value="GGDEF"/>
    <property type="match status" value="1"/>
</dbReference>
<evidence type="ECO:0000256" key="3">
    <source>
        <dbReference type="ARBA" id="ARBA00034247"/>
    </source>
</evidence>
<keyword evidence="9" id="KW-1185">Reference proteome</keyword>
<evidence type="ECO:0000256" key="1">
    <source>
        <dbReference type="ARBA" id="ARBA00001946"/>
    </source>
</evidence>
<evidence type="ECO:0000313" key="8">
    <source>
        <dbReference type="EMBL" id="AVP96476.1"/>
    </source>
</evidence>
<dbReference type="KEGG" id="xba:C7S18_04370"/>
<evidence type="ECO:0000256" key="2">
    <source>
        <dbReference type="ARBA" id="ARBA00012528"/>
    </source>
</evidence>
<dbReference type="InterPro" id="IPR011622">
    <property type="entry name" value="7TMR_DISM_rcpt_extracell_dom2"/>
</dbReference>
<feature type="chain" id="PRO_5015145815" description="diguanylate cyclase" evidence="6">
    <location>
        <begin position="26"/>
        <end position="611"/>
    </location>
</feature>
<keyword evidence="5" id="KW-0812">Transmembrane</keyword>
<protein>
    <recommendedName>
        <fullName evidence="2">diguanylate cyclase</fullName>
        <ecNumber evidence="2">2.7.7.65</ecNumber>
    </recommendedName>
</protein>
<feature type="coiled-coil region" evidence="4">
    <location>
        <begin position="410"/>
        <end position="444"/>
    </location>
</feature>
<dbReference type="SUPFAM" id="SSF55073">
    <property type="entry name" value="Nucleotide cyclase"/>
    <property type="match status" value="1"/>
</dbReference>
<dbReference type="GO" id="GO:0005886">
    <property type="term" value="C:plasma membrane"/>
    <property type="evidence" value="ECO:0007669"/>
    <property type="project" value="TreeGrafter"/>
</dbReference>
<keyword evidence="4" id="KW-0175">Coiled coil</keyword>
<keyword evidence="5" id="KW-0472">Membrane</keyword>
<dbReference type="RefSeq" id="WP_106890405.1">
    <property type="nucleotide sequence ID" value="NZ_CP027860.1"/>
</dbReference>
<keyword evidence="6" id="KW-0732">Signal</keyword>
<feature type="signal peptide" evidence="6">
    <location>
        <begin position="1"/>
        <end position="25"/>
    </location>
</feature>
<dbReference type="GO" id="GO:0043709">
    <property type="term" value="P:cell adhesion involved in single-species biofilm formation"/>
    <property type="evidence" value="ECO:0007669"/>
    <property type="project" value="TreeGrafter"/>
</dbReference>
<dbReference type="GO" id="GO:0052621">
    <property type="term" value="F:diguanylate cyclase activity"/>
    <property type="evidence" value="ECO:0007669"/>
    <property type="project" value="UniProtKB-EC"/>
</dbReference>
<organism evidence="8 9">
    <name type="scientific">Ahniella affigens</name>
    <dbReference type="NCBI Taxonomy" id="2021234"/>
    <lineage>
        <taxon>Bacteria</taxon>
        <taxon>Pseudomonadati</taxon>
        <taxon>Pseudomonadota</taxon>
        <taxon>Gammaproteobacteria</taxon>
        <taxon>Lysobacterales</taxon>
        <taxon>Rhodanobacteraceae</taxon>
        <taxon>Ahniella</taxon>
    </lineage>
</organism>
<gene>
    <name evidence="8" type="ORF">C7S18_04370</name>
</gene>
<dbReference type="CDD" id="cd01949">
    <property type="entry name" value="GGDEF"/>
    <property type="match status" value="1"/>
</dbReference>
<dbReference type="Gene3D" id="2.60.40.2380">
    <property type="match status" value="1"/>
</dbReference>
<feature type="transmembrane region" description="Helical" evidence="5">
    <location>
        <begin position="312"/>
        <end position="334"/>
    </location>
</feature>
<accession>A0A2P1PNS7</accession>
<sequence length="611" mass="68830">MLATLGSRVMVWWLLAFMASATVSAAVAPVEALRAGSDDVAPRFSTSYWVDQNPDSTLDAARAAFATDAFQPLPRWPATFGFADGVHWFHLRVQNVDHPERDWLLVVEYALLDHLDLYTVTPEGEVQVFESGDRMPFANRAVDHRHFTFPLDLPGHSTRDYFLRVRTESSVQVPLALKTRVYFLDHAQRGDMGLGVYYGVIIAMFLYSLLLYISIRDRSFLWYITYVGAFGLGQSCLNGLSFQLLLPNWPILDDQLLLFTIGLALVAMLLFTRDFLELPRRVPRLDQIMRIAIWVETSILAASFVLSYRHAISLETASVFAVAAICVLAAIIVWRQGYRPAFHYLLAWSFMLAGIVVYASVSFGLLKKTFITEYGIQIGSCIEMILLSFALAYRFQLIREENEALQREVAERLEIRVNERTAELNSALGELRVANRRLQEYSLRDGLTNVHNRRYLDEALPRAVSVAIQRQEPLCLLLIDIDHFKTINDSYGHLAGDDCLRDVADVLRQQVREADDFVARYGGEEFVVILPGASLDVARARAESLRRAVAQIRVPGDKAPIALTISVGVASLNRDARQATDDLLKRADQALYTAKQHGRNRVVVDGVAPFE</sequence>
<dbReference type="PANTHER" id="PTHR45138:SF9">
    <property type="entry name" value="DIGUANYLATE CYCLASE DGCM-RELATED"/>
    <property type="match status" value="1"/>
</dbReference>